<keyword evidence="2" id="KW-1185">Reference proteome</keyword>
<comment type="caution">
    <text evidence="1">The sequence shown here is derived from an EMBL/GenBank/DDBJ whole genome shotgun (WGS) entry which is preliminary data.</text>
</comment>
<reference evidence="1 2" key="1">
    <citation type="submission" date="2024-08" db="EMBL/GenBank/DDBJ databases">
        <title>Insights into the chromosomal genome structure of Flemingia macrophylla.</title>
        <authorList>
            <person name="Ding Y."/>
            <person name="Zhao Y."/>
            <person name="Bi W."/>
            <person name="Wu M."/>
            <person name="Zhao G."/>
            <person name="Gong Y."/>
            <person name="Li W."/>
            <person name="Zhang P."/>
        </authorList>
    </citation>
    <scope>NUCLEOTIDE SEQUENCE [LARGE SCALE GENOMIC DNA]</scope>
    <source>
        <strain evidence="1">DYQJB</strain>
        <tissue evidence="1">Leaf</tissue>
    </source>
</reference>
<evidence type="ECO:0000313" key="1">
    <source>
        <dbReference type="EMBL" id="KAL2346785.1"/>
    </source>
</evidence>
<dbReference type="AlphaFoldDB" id="A0ABD1NF95"/>
<dbReference type="EMBL" id="JBGMDY010000001">
    <property type="protein sequence ID" value="KAL2346785.1"/>
    <property type="molecule type" value="Genomic_DNA"/>
</dbReference>
<dbReference type="SUPFAM" id="SSF51197">
    <property type="entry name" value="Clavaminate synthase-like"/>
    <property type="match status" value="1"/>
</dbReference>
<sequence>MRSEREKELVLLEALYSYSHSEYFKFFKGNLVLDIWLATRALDRFVFSLKVLDETLKSMSLKMVELSFMVMNMIKEVYDLPQHYISDIENMISSNSRLTRYKVPKDKNNYEAALVMHIDKNALTIF</sequence>
<name>A0ABD1NF95_9FABA</name>
<proteinExistence type="predicted"/>
<organism evidence="1 2">
    <name type="scientific">Flemingia macrophylla</name>
    <dbReference type="NCBI Taxonomy" id="520843"/>
    <lineage>
        <taxon>Eukaryota</taxon>
        <taxon>Viridiplantae</taxon>
        <taxon>Streptophyta</taxon>
        <taxon>Embryophyta</taxon>
        <taxon>Tracheophyta</taxon>
        <taxon>Spermatophyta</taxon>
        <taxon>Magnoliopsida</taxon>
        <taxon>eudicotyledons</taxon>
        <taxon>Gunneridae</taxon>
        <taxon>Pentapetalae</taxon>
        <taxon>rosids</taxon>
        <taxon>fabids</taxon>
        <taxon>Fabales</taxon>
        <taxon>Fabaceae</taxon>
        <taxon>Papilionoideae</taxon>
        <taxon>50 kb inversion clade</taxon>
        <taxon>NPAAA clade</taxon>
        <taxon>indigoferoid/millettioid clade</taxon>
        <taxon>Phaseoleae</taxon>
        <taxon>Flemingia</taxon>
    </lineage>
</organism>
<evidence type="ECO:0000313" key="2">
    <source>
        <dbReference type="Proteomes" id="UP001603857"/>
    </source>
</evidence>
<dbReference type="Proteomes" id="UP001603857">
    <property type="component" value="Unassembled WGS sequence"/>
</dbReference>
<protein>
    <submittedName>
        <fullName evidence="1">Uncharacterized protein</fullName>
    </submittedName>
</protein>
<gene>
    <name evidence="1" type="ORF">Fmac_000785</name>
</gene>
<accession>A0ABD1NF95</accession>